<feature type="region of interest" description="Disordered" evidence="1">
    <location>
        <begin position="106"/>
        <end position="145"/>
    </location>
</feature>
<evidence type="ECO:0000256" key="1">
    <source>
        <dbReference type="SAM" id="MobiDB-lite"/>
    </source>
</evidence>
<dbReference type="InParanoid" id="A0A1Y1XAH4"/>
<dbReference type="GO" id="GO:0003676">
    <property type="term" value="F:nucleic acid binding"/>
    <property type="evidence" value="ECO:0007669"/>
    <property type="project" value="InterPro"/>
</dbReference>
<reference evidence="3 4" key="1">
    <citation type="submission" date="2016-07" db="EMBL/GenBank/DDBJ databases">
        <title>Pervasive Adenine N6-methylation of Active Genes in Fungi.</title>
        <authorList>
            <consortium name="DOE Joint Genome Institute"/>
            <person name="Mondo S.J."/>
            <person name="Dannebaum R.O."/>
            <person name="Kuo R.C."/>
            <person name="Labutti K."/>
            <person name="Haridas S."/>
            <person name="Kuo A."/>
            <person name="Salamov A."/>
            <person name="Ahrendt S.R."/>
            <person name="Lipzen A."/>
            <person name="Sullivan W."/>
            <person name="Andreopoulos W.B."/>
            <person name="Clum A."/>
            <person name="Lindquist E."/>
            <person name="Daum C."/>
            <person name="Ramamoorthy G.K."/>
            <person name="Gryganskyi A."/>
            <person name="Culley D."/>
            <person name="Magnuson J.K."/>
            <person name="James T.Y."/>
            <person name="O'Malley M.A."/>
            <person name="Stajich J.E."/>
            <person name="Spatafora J.W."/>
            <person name="Visel A."/>
            <person name="Grigoriev I.V."/>
        </authorList>
    </citation>
    <scope>NUCLEOTIDE SEQUENCE [LARGE SCALE GENOMIC DNA]</scope>
    <source>
        <strain evidence="3 4">CBS 931.73</strain>
    </source>
</reference>
<protein>
    <submittedName>
        <fullName evidence="3">G-patch-domain-containing protein</fullName>
    </submittedName>
</protein>
<evidence type="ECO:0000313" key="3">
    <source>
        <dbReference type="EMBL" id="ORX82755.1"/>
    </source>
</evidence>
<feature type="compositionally biased region" description="Polar residues" evidence="1">
    <location>
        <begin position="124"/>
        <end position="133"/>
    </location>
</feature>
<dbReference type="InterPro" id="IPR036867">
    <property type="entry name" value="R3H_dom_sf"/>
</dbReference>
<name>A0A1Y1XAH4_9FUNG</name>
<comment type="caution">
    <text evidence="3">The sequence shown here is derived from an EMBL/GenBank/DDBJ whole genome shotgun (WGS) entry which is preliminary data.</text>
</comment>
<dbReference type="InterPro" id="IPR000467">
    <property type="entry name" value="G_patch_dom"/>
</dbReference>
<feature type="domain" description="G-patch" evidence="2">
    <location>
        <begin position="278"/>
        <end position="321"/>
    </location>
</feature>
<dbReference type="OrthoDB" id="21470at2759"/>
<gene>
    <name evidence="3" type="ORF">K493DRAFT_91132</name>
</gene>
<dbReference type="PROSITE" id="PS50174">
    <property type="entry name" value="G_PATCH"/>
    <property type="match status" value="1"/>
</dbReference>
<organism evidence="3 4">
    <name type="scientific">Basidiobolus meristosporus CBS 931.73</name>
    <dbReference type="NCBI Taxonomy" id="1314790"/>
    <lineage>
        <taxon>Eukaryota</taxon>
        <taxon>Fungi</taxon>
        <taxon>Fungi incertae sedis</taxon>
        <taxon>Zoopagomycota</taxon>
        <taxon>Entomophthoromycotina</taxon>
        <taxon>Basidiobolomycetes</taxon>
        <taxon>Basidiobolales</taxon>
        <taxon>Basidiobolaceae</taxon>
        <taxon>Basidiobolus</taxon>
    </lineage>
</organism>
<dbReference type="PANTHER" id="PTHR14195">
    <property type="entry name" value="G PATCH DOMAIN CONTAINING PROTEIN 2"/>
    <property type="match status" value="1"/>
</dbReference>
<evidence type="ECO:0000259" key="2">
    <source>
        <dbReference type="PROSITE" id="PS50174"/>
    </source>
</evidence>
<dbReference type="STRING" id="1314790.A0A1Y1XAH4"/>
<dbReference type="InterPro" id="IPR051189">
    <property type="entry name" value="Splicing_assoc_domain"/>
</dbReference>
<accession>A0A1Y1XAH4</accession>
<dbReference type="EMBL" id="MCFE01000661">
    <property type="protein sequence ID" value="ORX82755.1"/>
    <property type="molecule type" value="Genomic_DNA"/>
</dbReference>
<sequence length="321" mass="34886">MSTEELDPGVSAAMLDYLENVDGDMEVNHVDLLDALTFDEPQHSLPHESDLSDSSDSEDFHQAGFNYEVQNRTSWDEVEELNQTAAATDEMFKAVLNGEFAYPIPDNPDGGFKARLKRTKMRQESSQSQSTSKPEPKQKRERHKNVDLKGINRRIINFINDPGLLSCTLPAVPKRAASFVNLLVSSYNINSRVVGSGNKRSHIITKTGKTMVPKKRAHIDKLLARGESQLNVTASSGNKKKPGSKSATPKKPAKSRPEPVMAPAHGTVVGGEAKPLSESNIGHQLLSKMGWAPGQSIGVSGDGIVTPIEAVVRSKRRGLGA</sequence>
<dbReference type="AlphaFoldDB" id="A0A1Y1XAH4"/>
<proteinExistence type="predicted"/>
<dbReference type="SUPFAM" id="SSF82708">
    <property type="entry name" value="R3H domain"/>
    <property type="match status" value="1"/>
</dbReference>
<keyword evidence="4" id="KW-1185">Reference proteome</keyword>
<dbReference type="SMART" id="SM00443">
    <property type="entry name" value="G_patch"/>
    <property type="match status" value="1"/>
</dbReference>
<dbReference type="Pfam" id="PF01585">
    <property type="entry name" value="G-patch"/>
    <property type="match status" value="1"/>
</dbReference>
<dbReference type="Proteomes" id="UP000193498">
    <property type="component" value="Unassembled WGS sequence"/>
</dbReference>
<evidence type="ECO:0000313" key="4">
    <source>
        <dbReference type="Proteomes" id="UP000193498"/>
    </source>
</evidence>
<feature type="region of interest" description="Disordered" evidence="1">
    <location>
        <begin position="225"/>
        <end position="276"/>
    </location>
</feature>